<protein>
    <recommendedName>
        <fullName evidence="3">Aspartate phosphatase</fullName>
    </recommendedName>
</protein>
<gene>
    <name evidence="1" type="ORF">P5G51_015850</name>
</gene>
<sequence length="99" mass="11963">MIDKALLLYDESMQQSGAHYQLFYYIINTYQYLINKEYENFESLVADEFIPYLKEQKDYGNLVIYAEMLGEHFEHLGKYKESVKYYKLASRTYEQIVNL</sequence>
<evidence type="ECO:0000313" key="2">
    <source>
        <dbReference type="Proteomes" id="UP001228376"/>
    </source>
</evidence>
<dbReference type="InterPro" id="IPR011990">
    <property type="entry name" value="TPR-like_helical_dom_sf"/>
</dbReference>
<dbReference type="Gene3D" id="1.25.40.10">
    <property type="entry name" value="Tetratricopeptide repeat domain"/>
    <property type="match status" value="1"/>
</dbReference>
<evidence type="ECO:0000313" key="1">
    <source>
        <dbReference type="EMBL" id="MDY0406637.1"/>
    </source>
</evidence>
<dbReference type="Proteomes" id="UP001228376">
    <property type="component" value="Unassembled WGS sequence"/>
</dbReference>
<keyword evidence="2" id="KW-1185">Reference proteome</keyword>
<dbReference type="RefSeq" id="WP_320385020.1">
    <property type="nucleotide sequence ID" value="NZ_JAROCA020000002.1"/>
</dbReference>
<comment type="caution">
    <text evidence="1">The sequence shown here is derived from an EMBL/GenBank/DDBJ whole genome shotgun (WGS) entry which is preliminary data.</text>
</comment>
<dbReference type="EMBL" id="JAROCA020000002">
    <property type="protein sequence ID" value="MDY0406637.1"/>
    <property type="molecule type" value="Genomic_DNA"/>
</dbReference>
<proteinExistence type="predicted"/>
<evidence type="ECO:0008006" key="3">
    <source>
        <dbReference type="Google" id="ProtNLM"/>
    </source>
</evidence>
<name>A0ABU5CJT9_9BACI</name>
<accession>A0ABU5CJT9</accession>
<organism evidence="1 2">
    <name type="scientific">Tigheibacillus jepli</name>
    <dbReference type="NCBI Taxonomy" id="3035914"/>
    <lineage>
        <taxon>Bacteria</taxon>
        <taxon>Bacillati</taxon>
        <taxon>Bacillota</taxon>
        <taxon>Bacilli</taxon>
        <taxon>Bacillales</taxon>
        <taxon>Bacillaceae</taxon>
        <taxon>Tigheibacillus</taxon>
    </lineage>
</organism>
<reference evidence="1 2" key="1">
    <citation type="submission" date="2023-10" db="EMBL/GenBank/DDBJ databases">
        <title>179-bfca-hs.</title>
        <authorList>
            <person name="Miliotis G."/>
            <person name="Sengupta P."/>
            <person name="Hameed A."/>
            <person name="Chuvochina M."/>
            <person name="Mcdonagh F."/>
            <person name="Simpson A.C."/>
            <person name="Singh N.K."/>
            <person name="Rekha P.D."/>
            <person name="Raman K."/>
            <person name="Hugenholtz P."/>
            <person name="Venkateswaran K."/>
        </authorList>
    </citation>
    <scope>NUCLEOTIDE SEQUENCE [LARGE SCALE GENOMIC DNA]</scope>
    <source>
        <strain evidence="1 2">179-BFC-A-HS</strain>
    </source>
</reference>